<proteinExistence type="predicted"/>
<keyword evidence="1" id="KW-0227">DNA damage</keyword>
<sequence>MPEHRTEREVAGPWSLATSRTFWEGFGPAALRYQPVNGTLRTVFLVERDWSTAVVTVRQEDTTAHLTVTGEGDLAAATEQTARFLALDIDATDWPAVGTRDQVIAAAQAKLPGLRPCGFHSPYEAATWAVLSQRLRVPQAAQLRTALIDRHGHEGAFPAPALLRTLELNLPGRKAEYLRTVADAALDGTLDGTRLRELDPAAAVAQVQQVKGLGPFAAELVVLRGANHPDAVPRHEEQLLDEITVQYGPDATLDQVSPAWQPFRTWASVHLRAIRALHSTTKERD</sequence>
<comment type="caution">
    <text evidence="3">The sequence shown here is derived from an EMBL/GenBank/DDBJ whole genome shotgun (WGS) entry which is preliminary data.</text>
</comment>
<evidence type="ECO:0000256" key="1">
    <source>
        <dbReference type="ARBA" id="ARBA00022763"/>
    </source>
</evidence>
<protein>
    <submittedName>
        <fullName evidence="3">DNA-3-methyladenine glycosylase II</fullName>
    </submittedName>
</protein>
<keyword evidence="4" id="KW-1185">Reference proteome</keyword>
<organism evidence="3 4">
    <name type="scientific">Paractinoplanes durhamensis</name>
    <dbReference type="NCBI Taxonomy" id="113563"/>
    <lineage>
        <taxon>Bacteria</taxon>
        <taxon>Bacillati</taxon>
        <taxon>Actinomycetota</taxon>
        <taxon>Actinomycetes</taxon>
        <taxon>Micromonosporales</taxon>
        <taxon>Micromonosporaceae</taxon>
        <taxon>Paractinoplanes</taxon>
    </lineage>
</organism>
<reference evidence="3 4" key="1">
    <citation type="submission" date="2021-01" db="EMBL/GenBank/DDBJ databases">
        <title>Whole genome shotgun sequence of Actinoplanes durhamensis NBRC 14914.</title>
        <authorList>
            <person name="Komaki H."/>
            <person name="Tamura T."/>
        </authorList>
    </citation>
    <scope>NUCLEOTIDE SEQUENCE [LARGE SCALE GENOMIC DNA]</scope>
    <source>
        <strain evidence="3 4">NBRC 14914</strain>
    </source>
</reference>
<dbReference type="InterPro" id="IPR011257">
    <property type="entry name" value="DNA_glycosylase"/>
</dbReference>
<name>A0ABQ3YMB7_9ACTN</name>
<dbReference type="PANTHER" id="PTHR43003">
    <property type="entry name" value="DNA-3-METHYLADENINE GLYCOSYLASE"/>
    <property type="match status" value="1"/>
</dbReference>
<evidence type="ECO:0000313" key="4">
    <source>
        <dbReference type="Proteomes" id="UP000637628"/>
    </source>
</evidence>
<dbReference type="RefSeq" id="WP_203724146.1">
    <property type="nucleotide sequence ID" value="NZ_BAAATX010000008.1"/>
</dbReference>
<dbReference type="InterPro" id="IPR051912">
    <property type="entry name" value="Alkylbase_DNA_Glycosylase/TA"/>
</dbReference>
<dbReference type="PANTHER" id="PTHR43003:SF5">
    <property type="entry name" value="DNA-3-METHYLADENINE GLYCOSYLASE"/>
    <property type="match status" value="1"/>
</dbReference>
<dbReference type="SUPFAM" id="SSF48150">
    <property type="entry name" value="DNA-glycosylase"/>
    <property type="match status" value="1"/>
</dbReference>
<evidence type="ECO:0000313" key="3">
    <source>
        <dbReference type="EMBL" id="GID98711.1"/>
    </source>
</evidence>
<keyword evidence="2" id="KW-0234">DNA repair</keyword>
<dbReference type="Proteomes" id="UP000637628">
    <property type="component" value="Unassembled WGS sequence"/>
</dbReference>
<gene>
    <name evidence="3" type="primary">alkA</name>
    <name evidence="3" type="ORF">Adu01nite_00620</name>
</gene>
<accession>A0ABQ3YMB7</accession>
<evidence type="ECO:0000256" key="2">
    <source>
        <dbReference type="ARBA" id="ARBA00023204"/>
    </source>
</evidence>
<dbReference type="Gene3D" id="1.10.340.30">
    <property type="entry name" value="Hypothetical protein, domain 2"/>
    <property type="match status" value="1"/>
</dbReference>
<dbReference type="EMBL" id="BOML01000002">
    <property type="protein sequence ID" value="GID98711.1"/>
    <property type="molecule type" value="Genomic_DNA"/>
</dbReference>